<protein>
    <submittedName>
        <fullName evidence="3">META domain-containing protein</fullName>
    </submittedName>
</protein>
<evidence type="ECO:0000313" key="3">
    <source>
        <dbReference type="EMBL" id="WOF15749.1"/>
    </source>
</evidence>
<dbReference type="Proteomes" id="UP001301797">
    <property type="component" value="Chromosome"/>
</dbReference>
<dbReference type="InterPro" id="IPR005184">
    <property type="entry name" value="DUF306_Meta_HslJ"/>
</dbReference>
<dbReference type="Pfam" id="PF03724">
    <property type="entry name" value="META"/>
    <property type="match status" value="2"/>
</dbReference>
<feature type="domain" description="DUF306" evidence="2">
    <location>
        <begin position="206"/>
        <end position="308"/>
    </location>
</feature>
<reference evidence="3 4" key="1">
    <citation type="submission" date="2019-09" db="EMBL/GenBank/DDBJ databases">
        <title>The complete genome of Methanoplanus sp. FWC-SCC4.</title>
        <authorList>
            <person name="Chen S.-C."/>
            <person name="Zhou Y.-Z."/>
            <person name="Lai M.-C."/>
        </authorList>
    </citation>
    <scope>NUCLEOTIDE SEQUENCE [LARGE SCALE GENOMIC DNA]</scope>
    <source>
        <strain evidence="3 4">FWC-SCC4</strain>
    </source>
</reference>
<evidence type="ECO:0000259" key="2">
    <source>
        <dbReference type="Pfam" id="PF03724"/>
    </source>
</evidence>
<dbReference type="AlphaFoldDB" id="A0AA97I3P9"/>
<feature type="transmembrane region" description="Helical" evidence="1">
    <location>
        <begin position="37"/>
        <end position="54"/>
    </location>
</feature>
<sequence>MANKSNDNIFITQLLPGPNFTRNVFIKYTYNGHSMKYSKILIILIILAATIFSGCTDSKTPATPTPTPIDTQITTETATQKPVEDMVYRIQGLWILSNFEVNEKDTLLKTGTEITTRFDTQGNISGSAGCNNYFGNYQISGSSISIGPLGSTMMYCEDIMDQETLFLQMLQNSATIMADGDTLTIKNDTAKEKLIFHRYSPPKIAGTWHLRSYTSKGENMTVVSESPLTAVFGSDGSLSGYAGCNNYNGNWEEKDEVLTIGPLISTKMYCEDTMEQETLFLEILQNSMEYMIEGDKLTIKDKDGNELIFWAVYY</sequence>
<name>A0AA97I3P9_9EURY</name>
<dbReference type="Gene3D" id="2.40.128.270">
    <property type="match status" value="2"/>
</dbReference>
<gene>
    <name evidence="3" type="ORF">F1737_03105</name>
</gene>
<proteinExistence type="predicted"/>
<accession>A0AA97I3P9</accession>
<organism evidence="3 4">
    <name type="scientific">Methanochimaera problematica</name>
    <dbReference type="NCBI Taxonomy" id="2609417"/>
    <lineage>
        <taxon>Archaea</taxon>
        <taxon>Methanobacteriati</taxon>
        <taxon>Methanobacteriota</taxon>
        <taxon>Stenosarchaea group</taxon>
        <taxon>Methanomicrobia</taxon>
        <taxon>Methanomicrobiales</taxon>
        <taxon>Methanomicrobiaceae</taxon>
        <taxon>Methanochimaera</taxon>
    </lineage>
</organism>
<keyword evidence="1" id="KW-1133">Transmembrane helix</keyword>
<evidence type="ECO:0000256" key="1">
    <source>
        <dbReference type="SAM" id="Phobius"/>
    </source>
</evidence>
<evidence type="ECO:0000313" key="4">
    <source>
        <dbReference type="Proteomes" id="UP001301797"/>
    </source>
</evidence>
<dbReference type="KEGG" id="mefw:F1737_03105"/>
<dbReference type="InterPro" id="IPR038670">
    <property type="entry name" value="HslJ-like_sf"/>
</dbReference>
<keyword evidence="4" id="KW-1185">Reference proteome</keyword>
<dbReference type="PANTHER" id="PTHR35535:SF1">
    <property type="entry name" value="HEAT SHOCK PROTEIN HSLJ"/>
    <property type="match status" value="1"/>
</dbReference>
<keyword evidence="1" id="KW-0812">Transmembrane</keyword>
<feature type="domain" description="DUF306" evidence="2">
    <location>
        <begin position="103"/>
        <end position="196"/>
    </location>
</feature>
<dbReference type="InterPro" id="IPR053147">
    <property type="entry name" value="Hsp_HslJ-like"/>
</dbReference>
<dbReference type="EMBL" id="CP043875">
    <property type="protein sequence ID" value="WOF15749.1"/>
    <property type="molecule type" value="Genomic_DNA"/>
</dbReference>
<keyword evidence="1" id="KW-0472">Membrane</keyword>
<dbReference type="PANTHER" id="PTHR35535">
    <property type="entry name" value="HEAT SHOCK PROTEIN HSLJ"/>
    <property type="match status" value="1"/>
</dbReference>